<evidence type="ECO:0000313" key="2">
    <source>
        <dbReference type="EMBL" id="MBO0934613.1"/>
    </source>
</evidence>
<organism evidence="2 3">
    <name type="scientific">Fibrella aquatilis</name>
    <dbReference type="NCBI Taxonomy" id="2817059"/>
    <lineage>
        <taxon>Bacteria</taxon>
        <taxon>Pseudomonadati</taxon>
        <taxon>Bacteroidota</taxon>
        <taxon>Cytophagia</taxon>
        <taxon>Cytophagales</taxon>
        <taxon>Spirosomataceae</taxon>
        <taxon>Fibrella</taxon>
    </lineage>
</organism>
<dbReference type="RefSeq" id="WP_207338579.1">
    <property type="nucleotide sequence ID" value="NZ_JAFMYU010000034.1"/>
</dbReference>
<accession>A0A939K2I6</accession>
<dbReference type="Pfam" id="PF15919">
    <property type="entry name" value="HicB_lk_antitox"/>
    <property type="match status" value="1"/>
</dbReference>
<dbReference type="InterPro" id="IPR031807">
    <property type="entry name" value="HicB-like"/>
</dbReference>
<evidence type="ECO:0000259" key="1">
    <source>
        <dbReference type="Pfam" id="PF15919"/>
    </source>
</evidence>
<keyword evidence="3" id="KW-1185">Reference proteome</keyword>
<sequence>MSNANPNRTYRVVITKDEDGGYVADIPTLKHCVAYGETIEEVMANINEALEGVLEVLEAEGLPIPDDTNIIEYSISKPASSTDPSYQLEAA</sequence>
<gene>
    <name evidence="2" type="ORF">J2I48_26625</name>
</gene>
<dbReference type="SUPFAM" id="SSF143100">
    <property type="entry name" value="TTHA1013/TTHA0281-like"/>
    <property type="match status" value="1"/>
</dbReference>
<dbReference type="InterPro" id="IPR051404">
    <property type="entry name" value="TA_system_antitoxin"/>
</dbReference>
<name>A0A939K2I6_9BACT</name>
<protein>
    <submittedName>
        <fullName evidence="2">Type II toxin-antitoxin system HicB family antitoxin</fullName>
    </submittedName>
</protein>
<dbReference type="PANTHER" id="PTHR34504">
    <property type="entry name" value="ANTITOXIN HICB"/>
    <property type="match status" value="1"/>
</dbReference>
<reference evidence="2 3" key="1">
    <citation type="submission" date="2021-03" db="EMBL/GenBank/DDBJ databases">
        <title>Fibrella sp. HMF5036 genome sequencing and assembly.</title>
        <authorList>
            <person name="Kang H."/>
            <person name="Kim H."/>
            <person name="Bae S."/>
            <person name="Joh K."/>
        </authorList>
    </citation>
    <scope>NUCLEOTIDE SEQUENCE [LARGE SCALE GENOMIC DNA]</scope>
    <source>
        <strain evidence="2 3">HMF5036</strain>
    </source>
</reference>
<dbReference type="InterPro" id="IPR035069">
    <property type="entry name" value="TTHA1013/TTHA0281-like"/>
</dbReference>
<dbReference type="AlphaFoldDB" id="A0A939K2I6"/>
<dbReference type="Proteomes" id="UP000664795">
    <property type="component" value="Unassembled WGS sequence"/>
</dbReference>
<dbReference type="EMBL" id="JAFMYU010000034">
    <property type="protein sequence ID" value="MBO0934613.1"/>
    <property type="molecule type" value="Genomic_DNA"/>
</dbReference>
<feature type="domain" description="HicB-like antitoxin of toxin-antitoxin system" evidence="1">
    <location>
        <begin position="10"/>
        <end position="78"/>
    </location>
</feature>
<dbReference type="Gene3D" id="3.30.160.250">
    <property type="match status" value="1"/>
</dbReference>
<dbReference type="PANTHER" id="PTHR34504:SF2">
    <property type="entry name" value="UPF0150 PROTEIN SSL0259"/>
    <property type="match status" value="1"/>
</dbReference>
<comment type="caution">
    <text evidence="2">The sequence shown here is derived from an EMBL/GenBank/DDBJ whole genome shotgun (WGS) entry which is preliminary data.</text>
</comment>
<proteinExistence type="predicted"/>
<evidence type="ECO:0000313" key="3">
    <source>
        <dbReference type="Proteomes" id="UP000664795"/>
    </source>
</evidence>